<dbReference type="InterPro" id="IPR001123">
    <property type="entry name" value="LeuE-type"/>
</dbReference>
<proteinExistence type="predicted"/>
<protein>
    <submittedName>
        <fullName evidence="7">LysE family transporter</fullName>
    </submittedName>
</protein>
<keyword evidence="5 6" id="KW-0472">Membrane</keyword>
<feature type="transmembrane region" description="Helical" evidence="6">
    <location>
        <begin position="69"/>
        <end position="89"/>
    </location>
</feature>
<keyword evidence="3 6" id="KW-0812">Transmembrane</keyword>
<dbReference type="PANTHER" id="PTHR30086:SF20">
    <property type="entry name" value="ARGININE EXPORTER PROTEIN ARGO-RELATED"/>
    <property type="match status" value="1"/>
</dbReference>
<dbReference type="Proteomes" id="UP000612893">
    <property type="component" value="Unassembled WGS sequence"/>
</dbReference>
<dbReference type="EMBL" id="JAEKNR010000020">
    <property type="protein sequence ID" value="MBJ7596730.1"/>
    <property type="molecule type" value="Genomic_DNA"/>
</dbReference>
<feature type="transmembrane region" description="Helical" evidence="6">
    <location>
        <begin position="181"/>
        <end position="201"/>
    </location>
</feature>
<evidence type="ECO:0000256" key="5">
    <source>
        <dbReference type="ARBA" id="ARBA00023136"/>
    </source>
</evidence>
<evidence type="ECO:0000256" key="4">
    <source>
        <dbReference type="ARBA" id="ARBA00022989"/>
    </source>
</evidence>
<comment type="subcellular location">
    <subcellularLocation>
        <location evidence="1">Cell membrane</location>
        <topology evidence="1">Multi-pass membrane protein</topology>
    </subcellularLocation>
</comment>
<evidence type="ECO:0000313" key="7">
    <source>
        <dbReference type="EMBL" id="MBJ7596730.1"/>
    </source>
</evidence>
<dbReference type="AlphaFoldDB" id="A0A934K6P3"/>
<keyword evidence="4 6" id="KW-1133">Transmembrane helix</keyword>
<keyword evidence="8" id="KW-1185">Reference proteome</keyword>
<name>A0A934K6P3_9BACT</name>
<reference evidence="7" key="1">
    <citation type="submission" date="2020-10" db="EMBL/GenBank/DDBJ databases">
        <title>Ca. Dormibacterota MAGs.</title>
        <authorList>
            <person name="Montgomery K."/>
        </authorList>
    </citation>
    <scope>NUCLEOTIDE SEQUENCE [LARGE SCALE GENOMIC DNA]</scope>
    <source>
        <strain evidence="7">SC8812_S17_10</strain>
    </source>
</reference>
<dbReference type="PANTHER" id="PTHR30086">
    <property type="entry name" value="ARGININE EXPORTER PROTEIN ARGO"/>
    <property type="match status" value="1"/>
</dbReference>
<evidence type="ECO:0000256" key="1">
    <source>
        <dbReference type="ARBA" id="ARBA00004651"/>
    </source>
</evidence>
<accession>A0A934K6P3</accession>
<organism evidence="7 8">
    <name type="scientific">Candidatus Nephthysia bennettiae</name>
    <dbReference type="NCBI Taxonomy" id="3127016"/>
    <lineage>
        <taxon>Bacteria</taxon>
        <taxon>Bacillati</taxon>
        <taxon>Candidatus Dormiibacterota</taxon>
        <taxon>Candidatus Dormibacteria</taxon>
        <taxon>Candidatus Dormibacterales</taxon>
        <taxon>Candidatus Dormibacteraceae</taxon>
        <taxon>Candidatus Nephthysia</taxon>
    </lineage>
</organism>
<evidence type="ECO:0000256" key="6">
    <source>
        <dbReference type="SAM" id="Phobius"/>
    </source>
</evidence>
<dbReference type="GO" id="GO:0015171">
    <property type="term" value="F:amino acid transmembrane transporter activity"/>
    <property type="evidence" value="ECO:0007669"/>
    <property type="project" value="TreeGrafter"/>
</dbReference>
<dbReference type="RefSeq" id="WP_338198559.1">
    <property type="nucleotide sequence ID" value="NZ_JAEKNR010000020.1"/>
</dbReference>
<gene>
    <name evidence="7" type="ORF">JF922_01400</name>
</gene>
<feature type="transmembrane region" description="Helical" evidence="6">
    <location>
        <begin position="110"/>
        <end position="138"/>
    </location>
</feature>
<dbReference type="Pfam" id="PF01810">
    <property type="entry name" value="LysE"/>
    <property type="match status" value="1"/>
</dbReference>
<keyword evidence="2" id="KW-1003">Cell membrane</keyword>
<feature type="transmembrane region" description="Helical" evidence="6">
    <location>
        <begin position="144"/>
        <end position="169"/>
    </location>
</feature>
<dbReference type="GO" id="GO:0005886">
    <property type="term" value="C:plasma membrane"/>
    <property type="evidence" value="ECO:0007669"/>
    <property type="project" value="UniProtKB-SubCell"/>
</dbReference>
<evidence type="ECO:0000313" key="8">
    <source>
        <dbReference type="Proteomes" id="UP000612893"/>
    </source>
</evidence>
<feature type="transmembrane region" description="Helical" evidence="6">
    <location>
        <begin position="30"/>
        <end position="49"/>
    </location>
</feature>
<comment type="caution">
    <text evidence="7">The sequence shown here is derived from an EMBL/GenBank/DDBJ whole genome shotgun (WGS) entry which is preliminary data.</text>
</comment>
<evidence type="ECO:0000256" key="3">
    <source>
        <dbReference type="ARBA" id="ARBA00022692"/>
    </source>
</evidence>
<evidence type="ECO:0000256" key="2">
    <source>
        <dbReference type="ARBA" id="ARBA00022475"/>
    </source>
</evidence>
<sequence>MSSGLALGFLVAAQVGPIWLLCARTALRQGLLGGLAVGLGAALVDTAYASLGVAGMARLLELPTLRTALGLAGAAVLLVIGARTLWSAWRPRPAEGSDARAASPLRAFRVSLIATASNPLTIATWAAIFAATAAAGVARSLPGVVGFLGGVGAGSMTWFAILSGGMALLGRHFGRPALRAADLLAGGGLVCFAVLLGWRSLQAG</sequence>
<feature type="transmembrane region" description="Helical" evidence="6">
    <location>
        <begin position="6"/>
        <end position="23"/>
    </location>
</feature>